<dbReference type="Pfam" id="PF10713">
    <property type="entry name" value="DUF2509"/>
    <property type="match status" value="1"/>
</dbReference>
<dbReference type="EMBL" id="JACYNN010000006">
    <property type="protein sequence ID" value="MBD8106949.1"/>
    <property type="molecule type" value="Genomic_DNA"/>
</dbReference>
<dbReference type="RefSeq" id="WP_137269018.1">
    <property type="nucleotide sequence ID" value="NZ_JACYNM010000006.1"/>
</dbReference>
<evidence type="ECO:0000313" key="4">
    <source>
        <dbReference type="Proteomes" id="UP000306393"/>
    </source>
</evidence>
<keyword evidence="1" id="KW-0472">Membrane</keyword>
<dbReference type="InterPro" id="IPR019652">
    <property type="entry name" value="DUF2509"/>
</dbReference>
<protein>
    <submittedName>
        <fullName evidence="3">DUF2509 domain-containing protein</fullName>
    </submittedName>
    <submittedName>
        <fullName evidence="2">YgdB family protein</fullName>
    </submittedName>
</protein>
<feature type="transmembrane region" description="Helical" evidence="1">
    <location>
        <begin position="12"/>
        <end position="29"/>
    </location>
</feature>
<keyword evidence="1" id="KW-0812">Transmembrane</keyword>
<reference evidence="3 4" key="1">
    <citation type="journal article" date="2019" name="Sci. Rep.">
        <title>Differences in resource use lead to coexistence of seed-transmitted microbial populations.</title>
        <authorList>
            <person name="Torres-Cortes G."/>
            <person name="Garcia B.J."/>
            <person name="Compant S."/>
            <person name="Rezki S."/>
            <person name="Jones P."/>
            <person name="Preveaux A."/>
            <person name="Briand M."/>
            <person name="Roulet A."/>
            <person name="Bouchez O."/>
            <person name="Jacobson D."/>
            <person name="Barret M."/>
        </authorList>
    </citation>
    <scope>NUCLEOTIDE SEQUENCE [LARGE SCALE GENOMIC DNA]</scope>
    <source>
        <strain evidence="3 4">CFBP13511</strain>
    </source>
</reference>
<evidence type="ECO:0000313" key="2">
    <source>
        <dbReference type="EMBL" id="MBD8106949.1"/>
    </source>
</evidence>
<gene>
    <name evidence="3" type="ORF">EpCFBP13511_07945</name>
    <name evidence="2" type="ORF">IFT93_11030</name>
</gene>
<dbReference type="Proteomes" id="UP000306393">
    <property type="component" value="Unassembled WGS sequence"/>
</dbReference>
<dbReference type="Proteomes" id="UP000661012">
    <property type="component" value="Unassembled WGS sequence"/>
</dbReference>
<sequence>MSLVMQRGSGALIAVMIVLLMGTLMLHATRRQLSDAMSLVGDERRYIQQFTGAMSALAWGERLRWRAAQKWQCQHQAEYHWRACVASSLLLLRADSGPGTLALWRWIRPGDNGAIHPQPHGWLDFCPLAAGEACHVE</sequence>
<accession>A0A4U3FEC3</accession>
<name>A0A4U3FEC3_9GAMM</name>
<dbReference type="EMBL" id="QGAC01000006">
    <property type="protein sequence ID" value="TKJ91864.1"/>
    <property type="molecule type" value="Genomic_DNA"/>
</dbReference>
<reference evidence="2 5" key="2">
    <citation type="journal article" date="2020" name="FEMS Microbiol. Ecol.">
        <title>Temporal dynamics of bacterial communities during seed development and maturation.</title>
        <authorList>
            <person name="Chesneau G."/>
            <person name="Torres-Cortes G."/>
            <person name="Briand M."/>
            <person name="Darrasse A."/>
            <person name="Preveaux A."/>
            <person name="Marais C."/>
            <person name="Jacques M.A."/>
            <person name="Shade A."/>
            <person name="Barret M."/>
        </authorList>
    </citation>
    <scope>NUCLEOTIDE SEQUENCE [LARGE SCALE GENOMIC DNA]</scope>
    <source>
        <strain evidence="2 5">CFBP13732</strain>
    </source>
</reference>
<dbReference type="AlphaFoldDB" id="A0A4U3FEC3"/>
<organism evidence="3 4">
    <name type="scientific">Erwinia persicina</name>
    <dbReference type="NCBI Taxonomy" id="55211"/>
    <lineage>
        <taxon>Bacteria</taxon>
        <taxon>Pseudomonadati</taxon>
        <taxon>Pseudomonadota</taxon>
        <taxon>Gammaproteobacteria</taxon>
        <taxon>Enterobacterales</taxon>
        <taxon>Erwiniaceae</taxon>
        <taxon>Erwinia</taxon>
    </lineage>
</organism>
<keyword evidence="1" id="KW-1133">Transmembrane helix</keyword>
<dbReference type="STRING" id="1219360.GCA_001571305_01778"/>
<proteinExistence type="predicted"/>
<evidence type="ECO:0000313" key="3">
    <source>
        <dbReference type="EMBL" id="TKJ91864.1"/>
    </source>
</evidence>
<comment type="caution">
    <text evidence="3">The sequence shown here is derived from an EMBL/GenBank/DDBJ whole genome shotgun (WGS) entry which is preliminary data.</text>
</comment>
<evidence type="ECO:0000313" key="5">
    <source>
        <dbReference type="Proteomes" id="UP000661012"/>
    </source>
</evidence>
<dbReference type="OrthoDB" id="7059963at2"/>
<evidence type="ECO:0000256" key="1">
    <source>
        <dbReference type="SAM" id="Phobius"/>
    </source>
</evidence>
<keyword evidence="5" id="KW-1185">Reference proteome</keyword>